<accession>A0ABQ5U669</accession>
<evidence type="ECO:0000256" key="1">
    <source>
        <dbReference type="SAM" id="MobiDB-lite"/>
    </source>
</evidence>
<reference evidence="2" key="1">
    <citation type="journal article" date="2014" name="Int. J. Syst. Evol. Microbiol.">
        <title>Complete genome of a new Firmicutes species belonging to the dominant human colonic microbiota ('Ruminococcus bicirculans') reveals two chromosomes and a selective capacity to utilize plant glucans.</title>
        <authorList>
            <consortium name="NISC Comparative Sequencing Program"/>
            <person name="Wegmann U."/>
            <person name="Louis P."/>
            <person name="Goesmann A."/>
            <person name="Henrissat B."/>
            <person name="Duncan S.H."/>
            <person name="Flint H.J."/>
        </authorList>
    </citation>
    <scope>NUCLEOTIDE SEQUENCE</scope>
    <source>
        <strain evidence="2">NBRC 103408</strain>
    </source>
</reference>
<proteinExistence type="predicted"/>
<dbReference type="Proteomes" id="UP001161409">
    <property type="component" value="Unassembled WGS sequence"/>
</dbReference>
<evidence type="ECO:0000313" key="3">
    <source>
        <dbReference type="Proteomes" id="UP001161409"/>
    </source>
</evidence>
<comment type="caution">
    <text evidence="2">The sequence shown here is derived from an EMBL/GenBank/DDBJ whole genome shotgun (WGS) entry which is preliminary data.</text>
</comment>
<organism evidence="2 3">
    <name type="scientific">Sneathiella chinensis</name>
    <dbReference type="NCBI Taxonomy" id="349750"/>
    <lineage>
        <taxon>Bacteria</taxon>
        <taxon>Pseudomonadati</taxon>
        <taxon>Pseudomonadota</taxon>
        <taxon>Alphaproteobacteria</taxon>
        <taxon>Sneathiellales</taxon>
        <taxon>Sneathiellaceae</taxon>
        <taxon>Sneathiella</taxon>
    </lineage>
</organism>
<feature type="compositionally biased region" description="Polar residues" evidence="1">
    <location>
        <begin position="1"/>
        <end position="16"/>
    </location>
</feature>
<keyword evidence="2" id="KW-0282">Flagellum</keyword>
<gene>
    <name evidence="2" type="primary">fliX</name>
    <name evidence="2" type="ORF">GCM10007924_26300</name>
</gene>
<dbReference type="EMBL" id="BSNF01000008">
    <property type="protein sequence ID" value="GLQ07409.1"/>
    <property type="molecule type" value="Genomic_DNA"/>
</dbReference>
<evidence type="ECO:0000313" key="2">
    <source>
        <dbReference type="EMBL" id="GLQ07409.1"/>
    </source>
</evidence>
<dbReference type="InterPro" id="IPR019704">
    <property type="entry name" value="Flagellar_assmbl_FliX_class2"/>
</dbReference>
<dbReference type="Pfam" id="PF10768">
    <property type="entry name" value="FliX"/>
    <property type="match status" value="1"/>
</dbReference>
<feature type="compositionally biased region" description="Polar residues" evidence="1">
    <location>
        <begin position="24"/>
        <end position="33"/>
    </location>
</feature>
<protein>
    <submittedName>
        <fullName evidence="2">Flagellar assembly protein FliX</fullName>
    </submittedName>
</protein>
<keyword evidence="2" id="KW-0966">Cell projection</keyword>
<feature type="region of interest" description="Disordered" evidence="1">
    <location>
        <begin position="1"/>
        <end position="33"/>
    </location>
</feature>
<name>A0ABQ5U669_9PROT</name>
<sequence>MGSTQKSRSGKATSGTGEKFSIPSGGQDTLPASNVASASPIASIDAIMALQGVDDSTTGNKKALMLGQDLLARLEEVRHGLLLGSIPVERLKRLQSALEGMDVAGADPKLAEIVRDIEVRAAVELAKLGF</sequence>
<keyword evidence="3" id="KW-1185">Reference proteome</keyword>
<keyword evidence="2" id="KW-0969">Cilium</keyword>
<reference evidence="2" key="2">
    <citation type="submission" date="2023-01" db="EMBL/GenBank/DDBJ databases">
        <title>Draft genome sequence of Sneathiella chinensis strain NBRC 103408.</title>
        <authorList>
            <person name="Sun Q."/>
            <person name="Mori K."/>
        </authorList>
    </citation>
    <scope>NUCLEOTIDE SEQUENCE</scope>
    <source>
        <strain evidence="2">NBRC 103408</strain>
    </source>
</reference>